<reference evidence="3" key="1">
    <citation type="journal article" date="2016" name="Nature">
        <title>Genome evolution in the allotetraploid frog Xenopus laevis.</title>
        <authorList>
            <person name="Session A.M."/>
            <person name="Uno Y."/>
            <person name="Kwon T."/>
            <person name="Chapman J.A."/>
            <person name="Toyoda A."/>
            <person name="Takahashi S."/>
            <person name="Fukui A."/>
            <person name="Hikosaka A."/>
            <person name="Suzuki A."/>
            <person name="Kondo M."/>
            <person name="van Heeringen S.J."/>
            <person name="Quigley I."/>
            <person name="Heinz S."/>
            <person name="Ogino H."/>
            <person name="Ochi H."/>
            <person name="Hellsten U."/>
            <person name="Lyons J.B."/>
            <person name="Simakov O."/>
            <person name="Putnam N."/>
            <person name="Stites J."/>
            <person name="Kuroki Y."/>
            <person name="Tanaka T."/>
            <person name="Michiue T."/>
            <person name="Watanabe M."/>
            <person name="Bogdanovic O."/>
            <person name="Lister R."/>
            <person name="Georgiou G."/>
            <person name="Paranjpe S.S."/>
            <person name="van Kruijsbergen I."/>
            <person name="Shu S."/>
            <person name="Carlson J."/>
            <person name="Kinoshita T."/>
            <person name="Ohta Y."/>
            <person name="Mawaribuchi S."/>
            <person name="Jenkins J."/>
            <person name="Grimwood J."/>
            <person name="Schmutz J."/>
            <person name="Mitros T."/>
            <person name="Mozaffari S.V."/>
            <person name="Suzuki Y."/>
            <person name="Haramoto Y."/>
            <person name="Yamamoto T.S."/>
            <person name="Takagi C."/>
            <person name="Heald R."/>
            <person name="Miller K."/>
            <person name="Haudenschild C."/>
            <person name="Kitzman J."/>
            <person name="Nakayama T."/>
            <person name="Izutsu Y."/>
            <person name="Robert J."/>
            <person name="Fortriede J."/>
            <person name="Burns K."/>
            <person name="Lotay V."/>
            <person name="Karimi K."/>
            <person name="Yasuoka Y."/>
            <person name="Dichmann D.S."/>
            <person name="Flajnik M.F."/>
            <person name="Houston D.W."/>
            <person name="Shendure J."/>
            <person name="DuPasquier L."/>
            <person name="Vize P.D."/>
            <person name="Zorn A.M."/>
            <person name="Ito M."/>
            <person name="Marcotte E.M."/>
            <person name="Wallingford J.B."/>
            <person name="Ito Y."/>
            <person name="Asashima M."/>
            <person name="Ueno N."/>
            <person name="Matsuda Y."/>
            <person name="Veenstra G.J."/>
            <person name="Fujiyama A."/>
            <person name="Harland R.M."/>
            <person name="Taira M."/>
            <person name="Rokhsar D.S."/>
        </authorList>
    </citation>
    <scope>NUCLEOTIDE SEQUENCE [LARGE SCALE GENOMIC DNA]</scope>
    <source>
        <strain evidence="3">J</strain>
    </source>
</reference>
<evidence type="ECO:0000313" key="3">
    <source>
        <dbReference type="Proteomes" id="UP000694892"/>
    </source>
</evidence>
<protein>
    <submittedName>
        <fullName evidence="2">Uncharacterized protein</fullName>
    </submittedName>
</protein>
<evidence type="ECO:0000256" key="1">
    <source>
        <dbReference type="SAM" id="MobiDB-lite"/>
    </source>
</evidence>
<sequence>MVTISRKKCSASKNKPRTITPPSSKSNINNEALLQQLNEVPLYYDSSTHWPPHNPEFNVRKGMLNRFHSLVFD</sequence>
<name>A0A974CBQ8_XENLA</name>
<gene>
    <name evidence="2" type="ORF">XELAEV_18037119mg</name>
</gene>
<dbReference type="AlphaFoldDB" id="A0A974CBQ8"/>
<dbReference type="EMBL" id="CM004479">
    <property type="protein sequence ID" value="OCT70198.1"/>
    <property type="molecule type" value="Genomic_DNA"/>
</dbReference>
<feature type="region of interest" description="Disordered" evidence="1">
    <location>
        <begin position="1"/>
        <end position="27"/>
    </location>
</feature>
<feature type="compositionally biased region" description="Basic residues" evidence="1">
    <location>
        <begin position="1"/>
        <end position="16"/>
    </location>
</feature>
<dbReference type="Proteomes" id="UP000694892">
    <property type="component" value="Chromosome 7S"/>
</dbReference>
<evidence type="ECO:0000313" key="2">
    <source>
        <dbReference type="EMBL" id="OCT70198.1"/>
    </source>
</evidence>
<accession>A0A974CBQ8</accession>
<organism evidence="2 3">
    <name type="scientific">Xenopus laevis</name>
    <name type="common">African clawed frog</name>
    <dbReference type="NCBI Taxonomy" id="8355"/>
    <lineage>
        <taxon>Eukaryota</taxon>
        <taxon>Metazoa</taxon>
        <taxon>Chordata</taxon>
        <taxon>Craniata</taxon>
        <taxon>Vertebrata</taxon>
        <taxon>Euteleostomi</taxon>
        <taxon>Amphibia</taxon>
        <taxon>Batrachia</taxon>
        <taxon>Anura</taxon>
        <taxon>Pipoidea</taxon>
        <taxon>Pipidae</taxon>
        <taxon>Xenopodinae</taxon>
        <taxon>Xenopus</taxon>
        <taxon>Xenopus</taxon>
    </lineage>
</organism>
<proteinExistence type="predicted"/>